<organism evidence="4 5">
    <name type="scientific">Microbotryum saponariae</name>
    <dbReference type="NCBI Taxonomy" id="289078"/>
    <lineage>
        <taxon>Eukaryota</taxon>
        <taxon>Fungi</taxon>
        <taxon>Dikarya</taxon>
        <taxon>Basidiomycota</taxon>
        <taxon>Pucciniomycotina</taxon>
        <taxon>Microbotryomycetes</taxon>
        <taxon>Microbotryales</taxon>
        <taxon>Microbotryaceae</taxon>
        <taxon>Microbotryum</taxon>
    </lineage>
</organism>
<dbReference type="InterPro" id="IPR032675">
    <property type="entry name" value="LRR_dom_sf"/>
</dbReference>
<feature type="compositionally biased region" description="Basic and acidic residues" evidence="3">
    <location>
        <begin position="483"/>
        <end position="506"/>
    </location>
</feature>
<feature type="region of interest" description="Disordered" evidence="3">
    <location>
        <begin position="1"/>
        <end position="102"/>
    </location>
</feature>
<gene>
    <name evidence="4" type="ORF">BZ3500_MVSOF-1268-A1-R1_CHR2-2G05161</name>
</gene>
<dbReference type="InterPro" id="IPR050216">
    <property type="entry name" value="LRR_domain-containing"/>
</dbReference>
<keyword evidence="2" id="KW-0677">Repeat</keyword>
<dbReference type="Proteomes" id="UP000249723">
    <property type="component" value="Unassembled WGS sequence"/>
</dbReference>
<keyword evidence="1" id="KW-0433">Leucine-rich repeat</keyword>
<dbReference type="OrthoDB" id="1517790at2759"/>
<keyword evidence="5" id="KW-1185">Reference proteome</keyword>
<dbReference type="PANTHER" id="PTHR48051:SF46">
    <property type="entry name" value="LEUCINE RICH REPEAT-CONTAINING DOMAIN PROTEIN"/>
    <property type="match status" value="1"/>
</dbReference>
<feature type="compositionally biased region" description="Basic and acidic residues" evidence="3">
    <location>
        <begin position="7"/>
        <end position="18"/>
    </location>
</feature>
<accession>A0A2X0M9J5</accession>
<feature type="compositionally biased region" description="Basic residues" evidence="3">
    <location>
        <begin position="460"/>
        <end position="471"/>
    </location>
</feature>
<evidence type="ECO:0000313" key="5">
    <source>
        <dbReference type="Proteomes" id="UP000249723"/>
    </source>
</evidence>
<feature type="compositionally biased region" description="Basic and acidic residues" evidence="3">
    <location>
        <begin position="520"/>
        <end position="530"/>
    </location>
</feature>
<protein>
    <submittedName>
        <fullName evidence="4">BZ3500_MvSof-1268-A1-R1_Chr2-2g05161 protein</fullName>
    </submittedName>
</protein>
<evidence type="ECO:0000256" key="3">
    <source>
        <dbReference type="SAM" id="MobiDB-lite"/>
    </source>
</evidence>
<dbReference type="GO" id="GO:0005737">
    <property type="term" value="C:cytoplasm"/>
    <property type="evidence" value="ECO:0007669"/>
    <property type="project" value="TreeGrafter"/>
</dbReference>
<proteinExistence type="predicted"/>
<dbReference type="Gene3D" id="3.80.10.10">
    <property type="entry name" value="Ribonuclease Inhibitor"/>
    <property type="match status" value="2"/>
</dbReference>
<evidence type="ECO:0000313" key="4">
    <source>
        <dbReference type="EMBL" id="SCZ87695.1"/>
    </source>
</evidence>
<feature type="compositionally biased region" description="Basic and acidic residues" evidence="3">
    <location>
        <begin position="450"/>
        <end position="459"/>
    </location>
</feature>
<evidence type="ECO:0000256" key="2">
    <source>
        <dbReference type="ARBA" id="ARBA00022737"/>
    </source>
</evidence>
<feature type="compositionally biased region" description="Basic and acidic residues" evidence="3">
    <location>
        <begin position="598"/>
        <end position="615"/>
    </location>
</feature>
<dbReference type="InterPro" id="IPR001611">
    <property type="entry name" value="Leu-rich_rpt"/>
</dbReference>
<evidence type="ECO:0000256" key="1">
    <source>
        <dbReference type="ARBA" id="ARBA00022614"/>
    </source>
</evidence>
<feature type="compositionally biased region" description="Basic and acidic residues" evidence="3">
    <location>
        <begin position="548"/>
        <end position="562"/>
    </location>
</feature>
<name>A0A2X0M9J5_9BASI</name>
<feature type="compositionally biased region" description="Polar residues" evidence="3">
    <location>
        <begin position="86"/>
        <end position="100"/>
    </location>
</feature>
<sequence length="659" mass="72223">MAPDTSTRPRADRGKGKQDQQPGKPYHKRGQPDRSAPTPSQRPHFAARGDRPPRPQPGPSPSPAFQRPNRPRPPLPAQGSAPKPTPSSLTIKDQTLSSPPQLDAHPRLARLELTSCQGLGSLAFLRSARHTLANLNLSGTPLPDSNAWEPVRELSTLIVLNVSNCGLKQVPSVIESLVSLKALVLSHNHLTTLDHVKRLPQLNTLGPCKKLWPESGGLVSYNSLTSLPSADLSSLGQLKKLSASHNLLTSTSLPDLSNLTHLREVRLSNNPKLAQLPLHFIAWGHAPLREKRDEEADAQTAEAEPRRVAGKQGLEVVDLGSCGFEDWFGLKELAKHPIVNLVLKGNKVVDELVEEEGFEAYRTRVRARTGPSRRNPLYAAVLICPFDSQLTTLLSDLKILDNVRFDAKFVELKQKREQRTPQQRVLDAGPMGLAINAKKEKPVDIPKMMLDELEREKEMRRRRKGLERKRKLMGETEGEGGDEGQKDEGAEAQEEKETEEEAKVEVVEAVQQRRKRGRDAKRLGLKKDIGKTASGEVNKPTVSAKEIPAVEDKEEKADGEPAKKKKKTKKGGALDALKGDSSEVVAGAKSSSTPTEAAKQKETHVAENEDPPKKEKTSVLKVIEVKKGKKEAKAKAVDVEDLLGLAKAPEASLFGAGWD</sequence>
<dbReference type="SUPFAM" id="SSF52058">
    <property type="entry name" value="L domain-like"/>
    <property type="match status" value="1"/>
</dbReference>
<dbReference type="AlphaFoldDB" id="A0A2X0M9J5"/>
<dbReference type="PROSITE" id="PS51450">
    <property type="entry name" value="LRR"/>
    <property type="match status" value="1"/>
</dbReference>
<dbReference type="EMBL" id="FMWP01000010">
    <property type="protein sequence ID" value="SCZ87695.1"/>
    <property type="molecule type" value="Genomic_DNA"/>
</dbReference>
<feature type="region of interest" description="Disordered" evidence="3">
    <location>
        <begin position="450"/>
        <end position="615"/>
    </location>
</feature>
<dbReference type="PANTHER" id="PTHR48051">
    <property type="match status" value="1"/>
</dbReference>
<reference evidence="5" key="1">
    <citation type="submission" date="2016-10" db="EMBL/GenBank/DDBJ databases">
        <authorList>
            <person name="Jeantristanb JTB J.-T."/>
            <person name="Ricardo R."/>
        </authorList>
    </citation>
    <scope>NUCLEOTIDE SEQUENCE [LARGE SCALE GENOMIC DNA]</scope>
</reference>
<dbReference type="STRING" id="289078.A0A2X0M9J5"/>